<organism evidence="1">
    <name type="scientific">Rhizophora mucronata</name>
    <name type="common">Asiatic mangrove</name>
    <dbReference type="NCBI Taxonomy" id="61149"/>
    <lineage>
        <taxon>Eukaryota</taxon>
        <taxon>Viridiplantae</taxon>
        <taxon>Streptophyta</taxon>
        <taxon>Embryophyta</taxon>
        <taxon>Tracheophyta</taxon>
        <taxon>Spermatophyta</taxon>
        <taxon>Magnoliopsida</taxon>
        <taxon>eudicotyledons</taxon>
        <taxon>Gunneridae</taxon>
        <taxon>Pentapetalae</taxon>
        <taxon>rosids</taxon>
        <taxon>fabids</taxon>
        <taxon>Malpighiales</taxon>
        <taxon>Rhizophoraceae</taxon>
        <taxon>Rhizophora</taxon>
    </lineage>
</organism>
<accession>A0A2P2P9L7</accession>
<name>A0A2P2P9L7_RHIMU</name>
<proteinExistence type="predicted"/>
<evidence type="ECO:0000313" key="1">
    <source>
        <dbReference type="EMBL" id="MBX51409.1"/>
    </source>
</evidence>
<reference evidence="1" key="1">
    <citation type="submission" date="2018-02" db="EMBL/GenBank/DDBJ databases">
        <title>Rhizophora mucronata_Transcriptome.</title>
        <authorList>
            <person name="Meera S.P."/>
            <person name="Sreeshan A."/>
            <person name="Augustine A."/>
        </authorList>
    </citation>
    <scope>NUCLEOTIDE SEQUENCE</scope>
    <source>
        <tissue evidence="1">Leaf</tissue>
    </source>
</reference>
<dbReference type="AlphaFoldDB" id="A0A2P2P9L7"/>
<protein>
    <submittedName>
        <fullName evidence="1">U-box domain-containing protein 11</fullName>
    </submittedName>
</protein>
<dbReference type="EMBL" id="GGEC01070925">
    <property type="protein sequence ID" value="MBX51409.1"/>
    <property type="molecule type" value="Transcribed_RNA"/>
</dbReference>
<sequence>MKLEDQLVDILMKDVASKAVNSSINKLDVRDIYMPT</sequence>